<feature type="domain" description="Methylated-DNA-[protein]-cysteine S-methyltransferase DNA binding" evidence="9">
    <location>
        <begin position="112"/>
        <end position="192"/>
    </location>
</feature>
<reference evidence="10" key="1">
    <citation type="journal article" date="2014" name="Int. J. Syst. Evol. Microbiol.">
        <title>Complete genome sequence of Corynebacterium casei LMG S-19264T (=DSM 44701T), isolated from a smear-ripened cheese.</title>
        <authorList>
            <consortium name="US DOE Joint Genome Institute (JGI-PGF)"/>
            <person name="Walter F."/>
            <person name="Albersmeier A."/>
            <person name="Kalinowski J."/>
            <person name="Ruckert C."/>
        </authorList>
    </citation>
    <scope>NUCLEOTIDE SEQUENCE</scope>
    <source>
        <strain evidence="10">JCM 18487</strain>
    </source>
</reference>
<dbReference type="Gene3D" id="1.10.10.10">
    <property type="entry name" value="Winged helix-like DNA-binding domain superfamily/Winged helix DNA-binding domain"/>
    <property type="match status" value="1"/>
</dbReference>
<evidence type="ECO:0000256" key="5">
    <source>
        <dbReference type="ARBA" id="ARBA00022679"/>
    </source>
</evidence>
<keyword evidence="4" id="KW-0489">Methyltransferase</keyword>
<dbReference type="FunFam" id="1.10.10.10:FF:000214">
    <property type="entry name" value="Methylated-DNA--protein-cysteine methyltransferase"/>
    <property type="match status" value="1"/>
</dbReference>
<protein>
    <recommendedName>
        <fullName evidence="3">methylated-DNA--[protein]-cysteine S-methyltransferase</fullName>
        <ecNumber evidence="3">2.1.1.63</ecNumber>
    </recommendedName>
</protein>
<sequence length="203" mass="21343">MRQGQCQEAFAPADTRVPWVELPAPRAPLVWAVCPGTPVGDVWVGASACGVVAVAWAEKRVAAPGTSPDPAATPEEVRAAADWAGQAVAELSDYFRGARRRFTVPVAVWGTPFQLAVWRVLCTIPYGATWSYADVAAALGRPQAVRAVGQANRANRVPILVPCHRVIGKDGSLVGYAGRDLDRKAVLLAHERAGASGAGRAQG</sequence>
<dbReference type="InterPro" id="IPR001497">
    <property type="entry name" value="MethylDNA_cys_MeTrfase_AS"/>
</dbReference>
<evidence type="ECO:0000313" key="11">
    <source>
        <dbReference type="Proteomes" id="UP000637695"/>
    </source>
</evidence>
<evidence type="ECO:0000256" key="4">
    <source>
        <dbReference type="ARBA" id="ARBA00022603"/>
    </source>
</evidence>
<comment type="catalytic activity">
    <reaction evidence="1">
        <text>a 4-O-methyl-thymidine in DNA + L-cysteinyl-[protein] = a thymidine in DNA + S-methyl-L-cysteinyl-[protein]</text>
        <dbReference type="Rhea" id="RHEA:53428"/>
        <dbReference type="Rhea" id="RHEA-COMP:10131"/>
        <dbReference type="Rhea" id="RHEA-COMP:10132"/>
        <dbReference type="Rhea" id="RHEA-COMP:13555"/>
        <dbReference type="Rhea" id="RHEA-COMP:13556"/>
        <dbReference type="ChEBI" id="CHEBI:29950"/>
        <dbReference type="ChEBI" id="CHEBI:82612"/>
        <dbReference type="ChEBI" id="CHEBI:137386"/>
        <dbReference type="ChEBI" id="CHEBI:137387"/>
        <dbReference type="EC" id="2.1.1.63"/>
    </reaction>
</comment>
<reference evidence="10" key="2">
    <citation type="submission" date="2020-09" db="EMBL/GenBank/DDBJ databases">
        <authorList>
            <person name="Sun Q."/>
            <person name="Ohkuma M."/>
        </authorList>
    </citation>
    <scope>NUCLEOTIDE SEQUENCE</scope>
    <source>
        <strain evidence="10">JCM 18487</strain>
    </source>
</reference>
<gene>
    <name evidence="10" type="ORF">GCM10010885_13390</name>
</gene>
<evidence type="ECO:0000256" key="6">
    <source>
        <dbReference type="ARBA" id="ARBA00022763"/>
    </source>
</evidence>
<evidence type="ECO:0000256" key="2">
    <source>
        <dbReference type="ARBA" id="ARBA00008711"/>
    </source>
</evidence>
<evidence type="ECO:0000256" key="1">
    <source>
        <dbReference type="ARBA" id="ARBA00001286"/>
    </source>
</evidence>
<dbReference type="Gene3D" id="3.30.160.70">
    <property type="entry name" value="Methylated DNA-protein cysteine methyltransferase domain"/>
    <property type="match status" value="1"/>
</dbReference>
<evidence type="ECO:0000313" key="10">
    <source>
        <dbReference type="EMBL" id="GGJ05578.1"/>
    </source>
</evidence>
<proteinExistence type="inferred from homology"/>
<keyword evidence="11" id="KW-1185">Reference proteome</keyword>
<evidence type="ECO:0000256" key="8">
    <source>
        <dbReference type="ARBA" id="ARBA00049348"/>
    </source>
</evidence>
<dbReference type="Pfam" id="PF01035">
    <property type="entry name" value="DNA_binding_1"/>
    <property type="match status" value="1"/>
</dbReference>
<dbReference type="GO" id="GO:0003908">
    <property type="term" value="F:methylated-DNA-[protein]-cysteine S-methyltransferase activity"/>
    <property type="evidence" value="ECO:0007669"/>
    <property type="project" value="UniProtKB-EC"/>
</dbReference>
<dbReference type="PANTHER" id="PTHR10815">
    <property type="entry name" value="METHYLATED-DNA--PROTEIN-CYSTEINE METHYLTRANSFERASE"/>
    <property type="match status" value="1"/>
</dbReference>
<organism evidence="10 11">
    <name type="scientific">Alicyclobacillus cellulosilyticus</name>
    <dbReference type="NCBI Taxonomy" id="1003997"/>
    <lineage>
        <taxon>Bacteria</taxon>
        <taxon>Bacillati</taxon>
        <taxon>Bacillota</taxon>
        <taxon>Bacilli</taxon>
        <taxon>Bacillales</taxon>
        <taxon>Alicyclobacillaceae</taxon>
        <taxon>Alicyclobacillus</taxon>
    </lineage>
</organism>
<comment type="caution">
    <text evidence="10">The sequence shown here is derived from an EMBL/GenBank/DDBJ whole genome shotgun (WGS) entry which is preliminary data.</text>
</comment>
<dbReference type="RefSeq" id="WP_308426191.1">
    <property type="nucleotide sequence ID" value="NZ_BMOY01000018.1"/>
</dbReference>
<dbReference type="SUPFAM" id="SSF46767">
    <property type="entry name" value="Methylated DNA-protein cysteine methyltransferase, C-terminal domain"/>
    <property type="match status" value="1"/>
</dbReference>
<dbReference type="InterPro" id="IPR036217">
    <property type="entry name" value="MethylDNA_cys_MeTrfase_DNAb"/>
</dbReference>
<dbReference type="Proteomes" id="UP000637695">
    <property type="component" value="Unassembled WGS sequence"/>
</dbReference>
<dbReference type="GO" id="GO:0032259">
    <property type="term" value="P:methylation"/>
    <property type="evidence" value="ECO:0007669"/>
    <property type="project" value="UniProtKB-KW"/>
</dbReference>
<name>A0A917NJM4_9BACL</name>
<dbReference type="InterPro" id="IPR036631">
    <property type="entry name" value="MGMT_N_sf"/>
</dbReference>
<dbReference type="AlphaFoldDB" id="A0A917NJM4"/>
<keyword evidence="5" id="KW-0808">Transferase</keyword>
<dbReference type="PROSITE" id="PS00374">
    <property type="entry name" value="MGMT"/>
    <property type="match status" value="1"/>
</dbReference>
<evidence type="ECO:0000256" key="3">
    <source>
        <dbReference type="ARBA" id="ARBA00011918"/>
    </source>
</evidence>
<dbReference type="SUPFAM" id="SSF53155">
    <property type="entry name" value="Methylated DNA-protein cysteine methyltransferase domain"/>
    <property type="match status" value="1"/>
</dbReference>
<dbReference type="EMBL" id="BMOY01000018">
    <property type="protein sequence ID" value="GGJ05578.1"/>
    <property type="molecule type" value="Genomic_DNA"/>
</dbReference>
<accession>A0A917NJM4</accession>
<dbReference type="EC" id="2.1.1.63" evidence="3"/>
<comment type="catalytic activity">
    <reaction evidence="8">
        <text>a 6-O-methyl-2'-deoxyguanosine in DNA + L-cysteinyl-[protein] = S-methyl-L-cysteinyl-[protein] + a 2'-deoxyguanosine in DNA</text>
        <dbReference type="Rhea" id="RHEA:24000"/>
        <dbReference type="Rhea" id="RHEA-COMP:10131"/>
        <dbReference type="Rhea" id="RHEA-COMP:10132"/>
        <dbReference type="Rhea" id="RHEA-COMP:11367"/>
        <dbReference type="Rhea" id="RHEA-COMP:11368"/>
        <dbReference type="ChEBI" id="CHEBI:29950"/>
        <dbReference type="ChEBI" id="CHEBI:82612"/>
        <dbReference type="ChEBI" id="CHEBI:85445"/>
        <dbReference type="ChEBI" id="CHEBI:85448"/>
        <dbReference type="EC" id="2.1.1.63"/>
    </reaction>
</comment>
<evidence type="ECO:0000256" key="7">
    <source>
        <dbReference type="ARBA" id="ARBA00023204"/>
    </source>
</evidence>
<dbReference type="InterPro" id="IPR036388">
    <property type="entry name" value="WH-like_DNA-bd_sf"/>
</dbReference>
<dbReference type="CDD" id="cd06445">
    <property type="entry name" value="ATase"/>
    <property type="match status" value="1"/>
</dbReference>
<dbReference type="NCBIfam" id="TIGR00589">
    <property type="entry name" value="ogt"/>
    <property type="match status" value="1"/>
</dbReference>
<evidence type="ECO:0000259" key="9">
    <source>
        <dbReference type="Pfam" id="PF01035"/>
    </source>
</evidence>
<keyword evidence="6" id="KW-0227">DNA damage</keyword>
<dbReference type="PANTHER" id="PTHR10815:SF5">
    <property type="entry name" value="METHYLATED-DNA--PROTEIN-CYSTEINE METHYLTRANSFERASE"/>
    <property type="match status" value="1"/>
</dbReference>
<dbReference type="InterPro" id="IPR014048">
    <property type="entry name" value="MethylDNA_cys_MeTrfase_DNA-bd"/>
</dbReference>
<dbReference type="GO" id="GO:0006281">
    <property type="term" value="P:DNA repair"/>
    <property type="evidence" value="ECO:0007669"/>
    <property type="project" value="UniProtKB-KW"/>
</dbReference>
<comment type="similarity">
    <text evidence="2">Belongs to the MGMT family.</text>
</comment>
<keyword evidence="7" id="KW-0234">DNA repair</keyword>